<evidence type="ECO:0000313" key="8">
    <source>
        <dbReference type="EMBL" id="RAM00644.1"/>
    </source>
</evidence>
<dbReference type="RefSeq" id="WP_111959296.1">
    <property type="nucleotide sequence ID" value="NZ_CP036313.1"/>
</dbReference>
<feature type="transmembrane region" description="Helical" evidence="5">
    <location>
        <begin position="50"/>
        <end position="73"/>
    </location>
</feature>
<dbReference type="SUPFAM" id="SSF144091">
    <property type="entry name" value="Rhomboid-like"/>
    <property type="match status" value="1"/>
</dbReference>
<dbReference type="InterPro" id="IPR022764">
    <property type="entry name" value="Peptidase_S54_rhomboid_dom"/>
</dbReference>
<feature type="transmembrane region" description="Helical" evidence="5">
    <location>
        <begin position="158"/>
        <end position="176"/>
    </location>
</feature>
<evidence type="ECO:0000259" key="6">
    <source>
        <dbReference type="Pfam" id="PF01694"/>
    </source>
</evidence>
<dbReference type="Gene3D" id="1.20.1540.10">
    <property type="entry name" value="Rhomboid-like"/>
    <property type="match status" value="1"/>
</dbReference>
<name>A0A328F7L9_9BACT</name>
<feature type="domain" description="Peptidase S54 rhomboid" evidence="6">
    <location>
        <begin position="48"/>
        <end position="178"/>
    </location>
</feature>
<dbReference type="EMBL" id="QLNI01000042">
    <property type="protein sequence ID" value="RAM00644.1"/>
    <property type="molecule type" value="Genomic_DNA"/>
</dbReference>
<dbReference type="Proteomes" id="UP000293902">
    <property type="component" value="Chromosome"/>
</dbReference>
<keyword evidence="2 5" id="KW-0812">Transmembrane</keyword>
<proteinExistence type="predicted"/>
<dbReference type="AlphaFoldDB" id="A0A328F7L9"/>
<evidence type="ECO:0000313" key="9">
    <source>
        <dbReference type="Proteomes" id="UP000248798"/>
    </source>
</evidence>
<gene>
    <name evidence="8" type="ORF">DO021_18090</name>
    <name evidence="7" type="ORF">EYB58_21670</name>
</gene>
<evidence type="ECO:0000256" key="5">
    <source>
        <dbReference type="SAM" id="Phobius"/>
    </source>
</evidence>
<feature type="transmembrane region" description="Helical" evidence="5">
    <location>
        <begin position="110"/>
        <end position="128"/>
    </location>
</feature>
<dbReference type="InterPro" id="IPR035952">
    <property type="entry name" value="Rhomboid-like_sf"/>
</dbReference>
<protein>
    <submittedName>
        <fullName evidence="8">Rhomboid family intramembrane serine protease</fullName>
    </submittedName>
</protein>
<feature type="transmembrane region" description="Helical" evidence="5">
    <location>
        <begin position="85"/>
        <end position="104"/>
    </location>
</feature>
<keyword evidence="10" id="KW-1185">Reference proteome</keyword>
<evidence type="ECO:0000256" key="2">
    <source>
        <dbReference type="ARBA" id="ARBA00022692"/>
    </source>
</evidence>
<dbReference type="Pfam" id="PF01694">
    <property type="entry name" value="Rhomboid"/>
    <property type="match status" value="1"/>
</dbReference>
<dbReference type="GO" id="GO:0004252">
    <property type="term" value="F:serine-type endopeptidase activity"/>
    <property type="evidence" value="ECO:0007669"/>
    <property type="project" value="InterPro"/>
</dbReference>
<dbReference type="Proteomes" id="UP000248798">
    <property type="component" value="Unassembled WGS sequence"/>
</dbReference>
<reference evidence="7 10" key="2">
    <citation type="submission" date="2019-02" db="EMBL/GenBank/DDBJ databases">
        <title>Complete genome sequence of Desulfobacter hydrogenophilus AcRS1.</title>
        <authorList>
            <person name="Marietou A."/>
            <person name="Lund M.B."/>
            <person name="Marshall I.P.G."/>
            <person name="Schreiber L."/>
            <person name="Jorgensen B."/>
        </authorList>
    </citation>
    <scope>NUCLEOTIDE SEQUENCE [LARGE SCALE GENOMIC DNA]</scope>
    <source>
        <strain evidence="7 10">AcRS1</strain>
    </source>
</reference>
<evidence type="ECO:0000256" key="4">
    <source>
        <dbReference type="ARBA" id="ARBA00023136"/>
    </source>
</evidence>
<comment type="subcellular location">
    <subcellularLocation>
        <location evidence="1">Membrane</location>
        <topology evidence="1">Multi-pass membrane protein</topology>
    </subcellularLocation>
</comment>
<organism evidence="8 9">
    <name type="scientific">Desulfobacter hydrogenophilus</name>
    <dbReference type="NCBI Taxonomy" id="2291"/>
    <lineage>
        <taxon>Bacteria</taxon>
        <taxon>Pseudomonadati</taxon>
        <taxon>Thermodesulfobacteriota</taxon>
        <taxon>Desulfobacteria</taxon>
        <taxon>Desulfobacterales</taxon>
        <taxon>Desulfobacteraceae</taxon>
        <taxon>Desulfobacter</taxon>
    </lineage>
</organism>
<keyword evidence="8" id="KW-0378">Hydrolase</keyword>
<evidence type="ECO:0000313" key="10">
    <source>
        <dbReference type="Proteomes" id="UP000293902"/>
    </source>
</evidence>
<evidence type="ECO:0000256" key="3">
    <source>
        <dbReference type="ARBA" id="ARBA00022989"/>
    </source>
</evidence>
<dbReference type="GO" id="GO:0006508">
    <property type="term" value="P:proteolysis"/>
    <property type="evidence" value="ECO:0007669"/>
    <property type="project" value="UniProtKB-KW"/>
</dbReference>
<evidence type="ECO:0000313" key="7">
    <source>
        <dbReference type="EMBL" id="QBH15290.1"/>
    </source>
</evidence>
<dbReference type="EMBL" id="CP036313">
    <property type="protein sequence ID" value="QBH15290.1"/>
    <property type="molecule type" value="Genomic_DNA"/>
</dbReference>
<feature type="transmembrane region" description="Helical" evidence="5">
    <location>
        <begin position="135"/>
        <end position="152"/>
    </location>
</feature>
<keyword evidence="8" id="KW-0645">Protease</keyword>
<dbReference type="OrthoDB" id="5419261at2"/>
<keyword evidence="3 5" id="KW-1133">Transmembrane helix</keyword>
<reference evidence="8 9" key="1">
    <citation type="submission" date="2018-06" db="EMBL/GenBank/DDBJ databases">
        <title>Complete Genome Sequence of Desulfobacter hydrogenophilus (DSM3380).</title>
        <authorList>
            <person name="Marietou A."/>
            <person name="Schreiber L."/>
            <person name="Marshall I."/>
            <person name="Jorgensen B."/>
        </authorList>
    </citation>
    <scope>NUCLEOTIDE SEQUENCE [LARGE SCALE GENOMIC DNA]</scope>
    <source>
        <strain evidence="8 9">DSM 3380</strain>
    </source>
</reference>
<accession>A0A328F7L9</accession>
<dbReference type="PANTHER" id="PTHR43066:SF5">
    <property type="entry name" value="RHOMBOID-LIKE PROTEIN 11, CHLOROPLASTIC-RELATED"/>
    <property type="match status" value="1"/>
</dbReference>
<keyword evidence="4 5" id="KW-0472">Membrane</keyword>
<sequence length="181" mass="19674">MKIRYNSPVVLTYALLALVCLALPISNFLGISLASPSRPAFSDPVFYARLFTYVLAHAGWTHFKGNLIMILLLGPLLEEKYGSWLLFEMMVITAAATALISAVVFHTSLVGGSGLVFMMILLSSFSNFRDGEIPLAFILVAVIYIGSELTQVLKVDQISHFGHLAGGLFGAGFGFLRGKNR</sequence>
<dbReference type="PANTHER" id="PTHR43066">
    <property type="entry name" value="RHOMBOID-RELATED PROTEIN"/>
    <property type="match status" value="1"/>
</dbReference>
<dbReference type="GO" id="GO:0016020">
    <property type="term" value="C:membrane"/>
    <property type="evidence" value="ECO:0007669"/>
    <property type="project" value="UniProtKB-SubCell"/>
</dbReference>
<evidence type="ECO:0000256" key="1">
    <source>
        <dbReference type="ARBA" id="ARBA00004141"/>
    </source>
</evidence>